<feature type="compositionally biased region" description="Low complexity" evidence="1">
    <location>
        <begin position="457"/>
        <end position="467"/>
    </location>
</feature>
<dbReference type="GO" id="GO:0000324">
    <property type="term" value="C:fungal-type vacuole"/>
    <property type="evidence" value="ECO:0007669"/>
    <property type="project" value="TreeGrafter"/>
</dbReference>
<keyword evidence="2" id="KW-0812">Transmembrane</keyword>
<keyword evidence="2" id="KW-1133">Transmembrane helix</keyword>
<reference evidence="3 4" key="1">
    <citation type="submission" date="2017-06" db="EMBL/GenBank/DDBJ databases">
        <title>Global population genomics of the pathogenic fungus Cryptococcus neoformans var. grubii.</title>
        <authorList>
            <person name="Cuomo C."/>
            <person name="Litvintseva A."/>
            <person name="Chen Y."/>
            <person name="Young S."/>
            <person name="Zeng Q."/>
            <person name="Chapman S."/>
            <person name="Gujja S."/>
            <person name="Saif S."/>
            <person name="Birren B."/>
        </authorList>
    </citation>
    <scope>NUCLEOTIDE SEQUENCE [LARGE SCALE GENOMIC DNA]</scope>
    <source>
        <strain evidence="3 4">Tu259-1</strain>
    </source>
</reference>
<sequence length="850" mass="92354">MSSTNAEASSSRSPLQLSIPSSAAGERSPVGTSRNKPTNETQSDNSPRHKSDHGSVRRTARPRTAASNRKIRTVPPSAILDPPTPPSPVRTPLEPTIPVAVTDSARHKRYPTYYSDSDSDGEYSTDGEPPWWTFTQLGMAKLRQKNLRHEELEGPTEGESAKEDKEPKKRTSYFTSSRHGSKEGIPSLSSRIHPNLSASRGNASSTKNHAPSIKLSNTQFFRKQPKVVDPLEHPSLGARSLPLLRTDSAPARTSAPTSPTHLRNPGMATLANDQNTQLSLHESPTSLTRGLPDDVPGSPRRMGRRQLTAPNFPRLFRTRDGMNSADDSHDASTDTDAPTSTRKARPRSSLPAFSIPESSSPQAQSSNNNISTNGNATPPDASPTRPKYKRKASHRLRINLPPPITQHFASNFTNGWPHAGSWQDALYGHYEEEPSKVERDRRSKSDLGPLDPPPSPGSVLSPPLSSPHEGDVESSGEMPASSTAGTKRAKSKRHIKRFQALAPPTPSGLGFSPRASTARLEEYPWGHAQGETGESQSKAPEDAEKDMRLRQSQSDRVSKELRTSGDQAQSLSRPGTGATTINTSTEGGGTHSTPQGSGWRLFGWGHDDKRKDLNLSWKKKAKRVLFLDARVTIYIRLLNLAVVVVALGLAITIRLNLIRLHLPGILGSSTTLIICYSSTTILHVLTAIYREYFGKPIGLWGLRSKMLWVCLDLLFVALWSSAMSLAINDLIATPLECTAGSAWWNNGLADGYAQLLHDLRGSITSNHSNSNTTPLVGVTHVTDVTSTLGVTLPTPIVASNMARTVCKHQAACIALSLLALLLYGGNMVLSLFRIFETVRRTANVSRAVIV</sequence>
<feature type="compositionally biased region" description="Basic and acidic residues" evidence="1">
    <location>
        <begin position="159"/>
        <end position="169"/>
    </location>
</feature>
<keyword evidence="2" id="KW-0472">Membrane</keyword>
<dbReference type="PANTHER" id="PTHR36819">
    <property type="entry name" value="REGULATOR OF PHOSPHOLIPASE D SRF1"/>
    <property type="match status" value="1"/>
</dbReference>
<feature type="compositionally biased region" description="Basic and acidic residues" evidence="1">
    <location>
        <begin position="539"/>
        <end position="549"/>
    </location>
</feature>
<dbReference type="EMBL" id="AMKT01000027">
    <property type="protein sequence ID" value="OXG25709.1"/>
    <property type="molecule type" value="Genomic_DNA"/>
</dbReference>
<dbReference type="OrthoDB" id="1436450at2759"/>
<feature type="region of interest" description="Disordered" evidence="1">
    <location>
        <begin position="432"/>
        <end position="493"/>
    </location>
</feature>
<feature type="transmembrane region" description="Helical" evidence="2">
    <location>
        <begin position="665"/>
        <end position="686"/>
    </location>
</feature>
<accession>A0A854QLZ6</accession>
<name>A0A854QLZ6_CRYNE</name>
<feature type="region of interest" description="Disordered" evidence="1">
    <location>
        <begin position="1"/>
        <end position="125"/>
    </location>
</feature>
<feature type="compositionally biased region" description="Polar residues" evidence="1">
    <location>
        <begin position="564"/>
        <end position="596"/>
    </location>
</feature>
<gene>
    <name evidence="3" type="ORF">C361_01669</name>
</gene>
<feature type="transmembrane region" description="Helical" evidence="2">
    <location>
        <begin position="706"/>
        <end position="727"/>
    </location>
</feature>
<feature type="compositionally biased region" description="Basic and acidic residues" evidence="1">
    <location>
        <begin position="46"/>
        <end position="55"/>
    </location>
</feature>
<feature type="compositionally biased region" description="Low complexity" evidence="1">
    <location>
        <begin position="1"/>
        <end position="13"/>
    </location>
</feature>
<feature type="compositionally biased region" description="Polar residues" evidence="1">
    <location>
        <begin position="271"/>
        <end position="288"/>
    </location>
</feature>
<feature type="compositionally biased region" description="Polar residues" evidence="1">
    <location>
        <begin position="187"/>
        <end position="221"/>
    </location>
</feature>
<dbReference type="Proteomes" id="UP000199727">
    <property type="component" value="Unassembled WGS sequence"/>
</dbReference>
<dbReference type="GO" id="GO:0071944">
    <property type="term" value="C:cell periphery"/>
    <property type="evidence" value="ECO:0007669"/>
    <property type="project" value="TreeGrafter"/>
</dbReference>
<organism evidence="3 4">
    <name type="scientific">Cryptococcus neoformans Tu259-1</name>
    <dbReference type="NCBI Taxonomy" id="1230072"/>
    <lineage>
        <taxon>Eukaryota</taxon>
        <taxon>Fungi</taxon>
        <taxon>Dikarya</taxon>
        <taxon>Basidiomycota</taxon>
        <taxon>Agaricomycotina</taxon>
        <taxon>Tremellomycetes</taxon>
        <taxon>Tremellales</taxon>
        <taxon>Cryptococcaceae</taxon>
        <taxon>Cryptococcus</taxon>
        <taxon>Cryptococcus neoformans species complex</taxon>
    </lineage>
</organism>
<dbReference type="AlphaFoldDB" id="A0A854QLZ6"/>
<feature type="transmembrane region" description="Helical" evidence="2">
    <location>
        <begin position="810"/>
        <end position="835"/>
    </location>
</feature>
<evidence type="ECO:0000256" key="2">
    <source>
        <dbReference type="SAM" id="Phobius"/>
    </source>
</evidence>
<protein>
    <submittedName>
        <fullName evidence="3">Uncharacterized protein</fullName>
    </submittedName>
</protein>
<evidence type="ECO:0000256" key="1">
    <source>
        <dbReference type="SAM" id="MobiDB-lite"/>
    </source>
</evidence>
<feature type="transmembrane region" description="Helical" evidence="2">
    <location>
        <begin position="633"/>
        <end position="653"/>
    </location>
</feature>
<evidence type="ECO:0000313" key="4">
    <source>
        <dbReference type="Proteomes" id="UP000199727"/>
    </source>
</evidence>
<feature type="compositionally biased region" description="Polar residues" evidence="1">
    <location>
        <begin position="30"/>
        <end position="45"/>
    </location>
</feature>
<feature type="region of interest" description="Disordered" evidence="1">
    <location>
        <begin position="527"/>
        <end position="597"/>
    </location>
</feature>
<dbReference type="PANTHER" id="PTHR36819:SF1">
    <property type="entry name" value="REGULATOR OF PHOSPHOLIPASE D SRF1"/>
    <property type="match status" value="1"/>
</dbReference>
<feature type="compositionally biased region" description="Low complexity" evidence="1">
    <location>
        <begin position="354"/>
        <end position="371"/>
    </location>
</feature>
<feature type="region of interest" description="Disordered" evidence="1">
    <location>
        <begin position="145"/>
        <end position="392"/>
    </location>
</feature>
<evidence type="ECO:0000313" key="3">
    <source>
        <dbReference type="EMBL" id="OXG25709.1"/>
    </source>
</evidence>
<dbReference type="InterPro" id="IPR037737">
    <property type="entry name" value="Srf1"/>
</dbReference>
<proteinExistence type="predicted"/>
<comment type="caution">
    <text evidence="3">The sequence shown here is derived from an EMBL/GenBank/DDBJ whole genome shotgun (WGS) entry which is preliminary data.</text>
</comment>
<feature type="compositionally biased region" description="Basic and acidic residues" evidence="1">
    <location>
        <begin position="432"/>
        <end position="445"/>
    </location>
</feature>